<keyword evidence="1" id="KW-0812">Transmembrane</keyword>
<dbReference type="GO" id="GO:0006508">
    <property type="term" value="P:proteolysis"/>
    <property type="evidence" value="ECO:0007669"/>
    <property type="project" value="UniProtKB-KW"/>
</dbReference>
<dbReference type="InterPro" id="IPR021109">
    <property type="entry name" value="Peptidase_aspartic_dom_sf"/>
</dbReference>
<protein>
    <submittedName>
        <fullName evidence="2">Aspartyl protease family protein</fullName>
    </submittedName>
</protein>
<evidence type="ECO:0000256" key="1">
    <source>
        <dbReference type="SAM" id="Phobius"/>
    </source>
</evidence>
<organism evidence="2 3">
    <name type="scientific">Hymenobacter ruricola</name>
    <dbReference type="NCBI Taxonomy" id="2791023"/>
    <lineage>
        <taxon>Bacteria</taxon>
        <taxon>Pseudomonadati</taxon>
        <taxon>Bacteroidota</taxon>
        <taxon>Cytophagia</taxon>
        <taxon>Cytophagales</taxon>
        <taxon>Hymenobacteraceae</taxon>
        <taxon>Hymenobacter</taxon>
    </lineage>
</organism>
<accession>A0ABS0I353</accession>
<dbReference type="Gene3D" id="2.40.70.10">
    <property type="entry name" value="Acid Proteases"/>
    <property type="match status" value="1"/>
</dbReference>
<name>A0ABS0I353_9BACT</name>
<reference evidence="2 3" key="1">
    <citation type="submission" date="2020-11" db="EMBL/GenBank/DDBJ databases">
        <authorList>
            <person name="Kim M.K."/>
        </authorList>
    </citation>
    <scope>NUCLEOTIDE SEQUENCE [LARGE SCALE GENOMIC DNA]</scope>
    <source>
        <strain evidence="2 3">BT662</strain>
    </source>
</reference>
<comment type="caution">
    <text evidence="2">The sequence shown here is derived from an EMBL/GenBank/DDBJ whole genome shotgun (WGS) entry which is preliminary data.</text>
</comment>
<feature type="transmembrane region" description="Helical" evidence="1">
    <location>
        <begin position="419"/>
        <end position="436"/>
    </location>
</feature>
<dbReference type="Proteomes" id="UP000618931">
    <property type="component" value="Unassembled WGS sequence"/>
</dbReference>
<dbReference type="GO" id="GO:0008233">
    <property type="term" value="F:peptidase activity"/>
    <property type="evidence" value="ECO:0007669"/>
    <property type="project" value="UniProtKB-KW"/>
</dbReference>
<proteinExistence type="predicted"/>
<dbReference type="EMBL" id="JADQDM010000003">
    <property type="protein sequence ID" value="MBF9221344.1"/>
    <property type="molecule type" value="Genomic_DNA"/>
</dbReference>
<keyword evidence="1" id="KW-0472">Membrane</keyword>
<keyword evidence="3" id="KW-1185">Reference proteome</keyword>
<keyword evidence="2" id="KW-0378">Hydrolase</keyword>
<evidence type="ECO:0000313" key="3">
    <source>
        <dbReference type="Proteomes" id="UP000618931"/>
    </source>
</evidence>
<keyword evidence="1" id="KW-1133">Transmembrane helix</keyword>
<keyword evidence="2" id="KW-0645">Protease</keyword>
<evidence type="ECO:0000313" key="2">
    <source>
        <dbReference type="EMBL" id="MBF9221344.1"/>
    </source>
</evidence>
<gene>
    <name evidence="2" type="ORF">I2H31_09525</name>
</gene>
<dbReference type="RefSeq" id="WP_196292791.1">
    <property type="nucleotide sequence ID" value="NZ_JADQDM010000003.1"/>
</dbReference>
<sequence length="443" mass="48543">MYFPTDKHQHLMKQVSQDYTARFVALAVLFAVLLLNGGQLAAAQHPAPTPRGARSGMPFIRATSAQIKILDGNYLQDGGLAPGLKPDTYVYRKSAKPKRIVYYTDLDSLSFLVTKDTYDFAIILNGRDTCYQRITAQNPAQVQYVRPVGRSPVASDTIPFVLGTNNAIHLQGKLNGSAPLDLVFDTGANMGVLSEEGAKKGARLAGDHENVFELSGIQLKNSPAIFVDYHGGTKADGVLGYNAFEDKIVEINYDRHVLVISSTARPETNGYAALPMQWRGQNLFVEGSLLVRGKPHPGLFLFDTGSKWALSLTKAYCAKEQLYGQMTELGTREGRGVNGKTIESRTVRLPALQLGELTLPNVPIDLEQPGEGQGLAFSLLGNDVLKRFNVVLDYQNDVIYLRPNSLLRASYNRSFNKRLLLLASGTVLALVAGGIFRKRLIGR</sequence>